<feature type="compositionally biased region" description="Basic and acidic residues" evidence="1">
    <location>
        <begin position="7"/>
        <end position="17"/>
    </location>
</feature>
<dbReference type="AlphaFoldDB" id="A0A699KJ64"/>
<evidence type="ECO:0000256" key="1">
    <source>
        <dbReference type="SAM" id="MobiDB-lite"/>
    </source>
</evidence>
<protein>
    <submittedName>
        <fullName evidence="2">Uncharacterized protein</fullName>
    </submittedName>
</protein>
<name>A0A699KJ64_TANCI</name>
<feature type="compositionally biased region" description="Acidic residues" evidence="1">
    <location>
        <begin position="29"/>
        <end position="50"/>
    </location>
</feature>
<comment type="caution">
    <text evidence="2">The sequence shown here is derived from an EMBL/GenBank/DDBJ whole genome shotgun (WGS) entry which is preliminary data.</text>
</comment>
<dbReference type="EMBL" id="BKCJ010525742">
    <property type="protein sequence ID" value="GFA97592.1"/>
    <property type="molecule type" value="Genomic_DNA"/>
</dbReference>
<evidence type="ECO:0000313" key="2">
    <source>
        <dbReference type="EMBL" id="GFA97592.1"/>
    </source>
</evidence>
<proteinExistence type="predicted"/>
<reference evidence="2" key="1">
    <citation type="journal article" date="2019" name="Sci. Rep.">
        <title>Draft genome of Tanacetum cinerariifolium, the natural source of mosquito coil.</title>
        <authorList>
            <person name="Yamashiro T."/>
            <person name="Shiraishi A."/>
            <person name="Satake H."/>
            <person name="Nakayama K."/>
        </authorList>
    </citation>
    <scope>NUCLEOTIDE SEQUENCE</scope>
</reference>
<organism evidence="2">
    <name type="scientific">Tanacetum cinerariifolium</name>
    <name type="common">Dalmatian daisy</name>
    <name type="synonym">Chrysanthemum cinerariifolium</name>
    <dbReference type="NCBI Taxonomy" id="118510"/>
    <lineage>
        <taxon>Eukaryota</taxon>
        <taxon>Viridiplantae</taxon>
        <taxon>Streptophyta</taxon>
        <taxon>Embryophyta</taxon>
        <taxon>Tracheophyta</taxon>
        <taxon>Spermatophyta</taxon>
        <taxon>Magnoliopsida</taxon>
        <taxon>eudicotyledons</taxon>
        <taxon>Gunneridae</taxon>
        <taxon>Pentapetalae</taxon>
        <taxon>asterids</taxon>
        <taxon>campanulids</taxon>
        <taxon>Asterales</taxon>
        <taxon>Asteraceae</taxon>
        <taxon>Asteroideae</taxon>
        <taxon>Anthemideae</taxon>
        <taxon>Anthemidinae</taxon>
        <taxon>Tanacetum</taxon>
    </lineage>
</organism>
<gene>
    <name evidence="2" type="ORF">Tci_669564</name>
</gene>
<accession>A0A699KJ64</accession>
<sequence length="142" mass="15485">IVMAHPLSRDHAADVHKVKPVQPERTLADLEEDPEEEEPEEEDIDIDGNNEMDGPKLIHPDEVVEDALMPLDVEPDTSSDPKLEVEAATVGTIRHVPLTRCMPFGNIHVRIGSSSTAPAGHNPEDLVSSSIRSNLDALYGIV</sequence>
<feature type="region of interest" description="Disordered" evidence="1">
    <location>
        <begin position="1"/>
        <end position="57"/>
    </location>
</feature>
<feature type="non-terminal residue" evidence="2">
    <location>
        <position position="1"/>
    </location>
</feature>